<keyword evidence="3" id="KW-1185">Reference proteome</keyword>
<keyword evidence="1" id="KW-0472">Membrane</keyword>
<dbReference type="RefSeq" id="WP_377873436.1">
    <property type="nucleotide sequence ID" value="NZ_JBHMAY010000052.1"/>
</dbReference>
<feature type="transmembrane region" description="Helical" evidence="1">
    <location>
        <begin position="64"/>
        <end position="84"/>
    </location>
</feature>
<evidence type="ECO:0000313" key="3">
    <source>
        <dbReference type="Proteomes" id="UP001595764"/>
    </source>
</evidence>
<keyword evidence="1" id="KW-1133">Transmembrane helix</keyword>
<dbReference type="Proteomes" id="UP001595764">
    <property type="component" value="Unassembled WGS sequence"/>
</dbReference>
<accession>A0ABV7QPX0</accession>
<gene>
    <name evidence="2" type="ORF">ACFORO_32460</name>
</gene>
<evidence type="ECO:0008006" key="4">
    <source>
        <dbReference type="Google" id="ProtNLM"/>
    </source>
</evidence>
<reference evidence="3" key="1">
    <citation type="journal article" date="2019" name="Int. J. Syst. Evol. Microbiol.">
        <title>The Global Catalogue of Microorganisms (GCM) 10K type strain sequencing project: providing services to taxonomists for standard genome sequencing and annotation.</title>
        <authorList>
            <consortium name="The Broad Institute Genomics Platform"/>
            <consortium name="The Broad Institute Genome Sequencing Center for Infectious Disease"/>
            <person name="Wu L."/>
            <person name="Ma J."/>
        </authorList>
    </citation>
    <scope>NUCLEOTIDE SEQUENCE [LARGE SCALE GENOMIC DNA]</scope>
    <source>
        <strain evidence="3">CGMCC 4.7682</strain>
    </source>
</reference>
<proteinExistence type="predicted"/>
<feature type="transmembrane region" description="Helical" evidence="1">
    <location>
        <begin position="40"/>
        <end position="57"/>
    </location>
</feature>
<feature type="transmembrane region" description="Helical" evidence="1">
    <location>
        <begin position="90"/>
        <end position="109"/>
    </location>
</feature>
<protein>
    <recommendedName>
        <fullName evidence="4">Integral membrane protein</fullName>
    </recommendedName>
</protein>
<evidence type="ECO:0000313" key="2">
    <source>
        <dbReference type="EMBL" id="MFC3514927.1"/>
    </source>
</evidence>
<name>A0ABV7QPX0_9PSEU</name>
<sequence length="115" mass="11927">MLLSPAASQTRSRLLGSILALSAVTHVSQLAVYGTGSDTVGSAAFGVLYAAIAAGVFRQARPAFLAAAIFPAIGGLLGLYRLVAVHPNPFSVFHPILDVVIVPLAVSLWRGTAWE</sequence>
<organism evidence="2 3">
    <name type="scientific">Amycolatopsis halotolerans</name>
    <dbReference type="NCBI Taxonomy" id="330083"/>
    <lineage>
        <taxon>Bacteria</taxon>
        <taxon>Bacillati</taxon>
        <taxon>Actinomycetota</taxon>
        <taxon>Actinomycetes</taxon>
        <taxon>Pseudonocardiales</taxon>
        <taxon>Pseudonocardiaceae</taxon>
        <taxon>Amycolatopsis</taxon>
    </lineage>
</organism>
<comment type="caution">
    <text evidence="2">The sequence shown here is derived from an EMBL/GenBank/DDBJ whole genome shotgun (WGS) entry which is preliminary data.</text>
</comment>
<keyword evidence="1" id="KW-0812">Transmembrane</keyword>
<evidence type="ECO:0000256" key="1">
    <source>
        <dbReference type="SAM" id="Phobius"/>
    </source>
</evidence>
<dbReference type="EMBL" id="JBHRWI010000043">
    <property type="protein sequence ID" value="MFC3514927.1"/>
    <property type="molecule type" value="Genomic_DNA"/>
</dbReference>